<accession>A0AAV5CKV2</accession>
<keyword evidence="2" id="KW-1185">Reference proteome</keyword>
<reference evidence="1" key="2">
    <citation type="submission" date="2021-12" db="EMBL/GenBank/DDBJ databases">
        <title>Resequencing data analysis of finger millet.</title>
        <authorList>
            <person name="Hatakeyama M."/>
            <person name="Aluri S."/>
            <person name="Balachadran M.T."/>
            <person name="Sivarajan S.R."/>
            <person name="Poveda L."/>
            <person name="Shimizu-Inatsugi R."/>
            <person name="Schlapbach R."/>
            <person name="Sreeman S.M."/>
            <person name="Shimizu K.K."/>
        </authorList>
    </citation>
    <scope>NUCLEOTIDE SEQUENCE</scope>
</reference>
<reference evidence="1" key="1">
    <citation type="journal article" date="2018" name="DNA Res.">
        <title>Multiple hybrid de novo genome assembly of finger millet, an orphan allotetraploid crop.</title>
        <authorList>
            <person name="Hatakeyama M."/>
            <person name="Aluri S."/>
            <person name="Balachadran M.T."/>
            <person name="Sivarajan S.R."/>
            <person name="Patrignani A."/>
            <person name="Gruter S."/>
            <person name="Poveda L."/>
            <person name="Shimizu-Inatsugi R."/>
            <person name="Baeten J."/>
            <person name="Francoijs K.J."/>
            <person name="Nataraja K.N."/>
            <person name="Reddy Y.A.N."/>
            <person name="Phadnis S."/>
            <person name="Ravikumar R.L."/>
            <person name="Schlapbach R."/>
            <person name="Sreeman S.M."/>
            <person name="Shimizu K.K."/>
        </authorList>
    </citation>
    <scope>NUCLEOTIDE SEQUENCE</scope>
</reference>
<dbReference type="EMBL" id="BQKI01000007">
    <property type="protein sequence ID" value="GJM99083.1"/>
    <property type="molecule type" value="Genomic_DNA"/>
</dbReference>
<evidence type="ECO:0000313" key="2">
    <source>
        <dbReference type="Proteomes" id="UP001054889"/>
    </source>
</evidence>
<comment type="caution">
    <text evidence="1">The sequence shown here is derived from an EMBL/GenBank/DDBJ whole genome shotgun (WGS) entry which is preliminary data.</text>
</comment>
<proteinExistence type="predicted"/>
<protein>
    <submittedName>
        <fullName evidence="1">Uncharacterized protein</fullName>
    </submittedName>
</protein>
<organism evidence="1 2">
    <name type="scientific">Eleusine coracana subsp. coracana</name>
    <dbReference type="NCBI Taxonomy" id="191504"/>
    <lineage>
        <taxon>Eukaryota</taxon>
        <taxon>Viridiplantae</taxon>
        <taxon>Streptophyta</taxon>
        <taxon>Embryophyta</taxon>
        <taxon>Tracheophyta</taxon>
        <taxon>Spermatophyta</taxon>
        <taxon>Magnoliopsida</taxon>
        <taxon>Liliopsida</taxon>
        <taxon>Poales</taxon>
        <taxon>Poaceae</taxon>
        <taxon>PACMAD clade</taxon>
        <taxon>Chloridoideae</taxon>
        <taxon>Cynodonteae</taxon>
        <taxon>Eleusininae</taxon>
        <taxon>Eleusine</taxon>
    </lineage>
</organism>
<dbReference type="AlphaFoldDB" id="A0AAV5CKV2"/>
<dbReference type="Proteomes" id="UP001054889">
    <property type="component" value="Unassembled WGS sequence"/>
</dbReference>
<sequence>MKYFRCLGVFLDYKHNVITMSNFRVTCVLYDQSPGMEDGVSNVTARVYSHDSLTRRKDWNSSLRRVIKLQNVESAHYAGRSAGYMFWCMDDDGTVFACKEKTSSFTRFHVPYRVHQGSCDQSTFRFVDDDESMFSDSVQVVSLNGDELRVFVQRKLISGETKWVLRESLDLQEATRSLTGHKGCYFNSSTEIITAGKGYVVLAPAEEMWLFSVELSTMRVEREHSRNRIAGEAYSYVLGTRPAVHVCLVSCKKERQGSCRDICKCNK</sequence>
<gene>
    <name evidence="1" type="primary">ga16149</name>
    <name evidence="1" type="ORF">PR202_ga16149</name>
</gene>
<name>A0AAV5CKV2_ELECO</name>
<evidence type="ECO:0000313" key="1">
    <source>
        <dbReference type="EMBL" id="GJM99083.1"/>
    </source>
</evidence>
<dbReference type="PANTHER" id="PTHR33207">
    <property type="entry name" value="F-BOX DOMAIN CONTAINING PROTEIN-RELATED"/>
    <property type="match status" value="1"/>
</dbReference>